<reference evidence="3 4" key="1">
    <citation type="submission" date="2018-06" db="EMBL/GenBank/DDBJ databases">
        <authorList>
            <consortium name="Pathogen Informatics"/>
            <person name="Doyle S."/>
        </authorList>
    </citation>
    <scope>NUCLEOTIDE SEQUENCE [LARGE SCALE GENOMIC DNA]</scope>
    <source>
        <strain evidence="3 4">NCTC10529</strain>
    </source>
</reference>
<protein>
    <submittedName>
        <fullName evidence="3">Phage protein U</fullName>
    </submittedName>
</protein>
<accession>A0AAX2J6C4</accession>
<dbReference type="Proteomes" id="UP000248598">
    <property type="component" value="Chromosome 1"/>
</dbReference>
<organism evidence="3 4">
    <name type="scientific">Kingella kingae</name>
    <dbReference type="NCBI Taxonomy" id="504"/>
    <lineage>
        <taxon>Bacteria</taxon>
        <taxon>Pseudomonadati</taxon>
        <taxon>Pseudomonadota</taxon>
        <taxon>Betaproteobacteria</taxon>
        <taxon>Neisseriales</taxon>
        <taxon>Neisseriaceae</taxon>
        <taxon>Kingella</taxon>
    </lineage>
</organism>
<evidence type="ECO:0000313" key="2">
    <source>
        <dbReference type="EMBL" id="SQH24521.1"/>
    </source>
</evidence>
<dbReference type="EMBL" id="LS483426">
    <property type="protein sequence ID" value="SQH24521.1"/>
    <property type="molecule type" value="Genomic_DNA"/>
</dbReference>
<dbReference type="RefSeq" id="WP_003785083.1">
    <property type="nucleotide sequence ID" value="NZ_CP091518.1"/>
</dbReference>
<evidence type="ECO:0000256" key="1">
    <source>
        <dbReference type="SAM" id="Coils"/>
    </source>
</evidence>
<sequence length="299" mass="31943">MFAQLGDVKFELLNSFTTLEETHAATFAKHDVLKGRPRLQAMGNDLTELRFGIKLHWKLGDVDTAYKGLIAAKEVQQAVSLVYGSGRFVGWFVIERLTSRTTQMDGNGRTAARELDIELTEFVGDPNNPLPTPAIISGSQNPLLAMLPESAKSQVSPIVENVQKAVKVYRTVEKEIDEAQRLFQAAKELRHDPAGALHIVGDVLGVASGALGKLNTLPEITAKLGDLKGVAEFALQSSQAASQLGNAVGELRAGFDSGNVGDWLNNGANAIDAAAESLQNGTAAVQGLIAWIATRKDAT</sequence>
<feature type="coiled-coil region" evidence="1">
    <location>
        <begin position="162"/>
        <end position="192"/>
    </location>
</feature>
<name>A0AAX2J6C4_KINKI</name>
<dbReference type="Pfam" id="PF06995">
    <property type="entry name" value="Phage_P2_GpU"/>
    <property type="match status" value="1"/>
</dbReference>
<keyword evidence="1" id="KW-0175">Coiled coil</keyword>
<proteinExistence type="predicted"/>
<dbReference type="EMBL" id="LS483426">
    <property type="protein sequence ID" value="SQH25615.1"/>
    <property type="molecule type" value="Genomic_DNA"/>
</dbReference>
<dbReference type="GeneID" id="93263091"/>
<evidence type="ECO:0000313" key="3">
    <source>
        <dbReference type="EMBL" id="SQH25615.1"/>
    </source>
</evidence>
<evidence type="ECO:0000313" key="4">
    <source>
        <dbReference type="Proteomes" id="UP000248598"/>
    </source>
</evidence>
<gene>
    <name evidence="2" type="ORF">NCTC10529_00708</name>
    <name evidence="3" type="ORF">NCTC10529_01823</name>
</gene>
<dbReference type="AlphaFoldDB" id="A0AAX2J6C4"/>
<dbReference type="InterPro" id="IPR009734">
    <property type="entry name" value="Myoviridae_GpU"/>
</dbReference>